<organism evidence="1 2">
    <name type="scientific">Methyloceanibacter caenitepidi</name>
    <dbReference type="NCBI Taxonomy" id="1384459"/>
    <lineage>
        <taxon>Bacteria</taxon>
        <taxon>Pseudomonadati</taxon>
        <taxon>Pseudomonadota</taxon>
        <taxon>Alphaproteobacteria</taxon>
        <taxon>Hyphomicrobiales</taxon>
        <taxon>Hyphomicrobiaceae</taxon>
        <taxon>Methyloceanibacter</taxon>
    </lineage>
</organism>
<accession>A0A0A8K6W5</accession>
<evidence type="ECO:0000313" key="2">
    <source>
        <dbReference type="Proteomes" id="UP000031643"/>
    </source>
</evidence>
<name>A0A0A8K6W5_9HYPH</name>
<dbReference type="EMBL" id="AP014648">
    <property type="protein sequence ID" value="BAQ18688.1"/>
    <property type="molecule type" value="Genomic_DNA"/>
</dbReference>
<dbReference type="HOGENOM" id="CLU_2538665_0_0_5"/>
<dbReference type="AlphaFoldDB" id="A0A0A8K6W5"/>
<dbReference type="Proteomes" id="UP000031643">
    <property type="component" value="Chromosome"/>
</dbReference>
<protein>
    <submittedName>
        <fullName evidence="1">Uncharacterized protein</fullName>
    </submittedName>
</protein>
<dbReference type="KEGG" id="mcg:GL4_3263"/>
<proteinExistence type="predicted"/>
<evidence type="ECO:0000313" key="1">
    <source>
        <dbReference type="EMBL" id="BAQ18688.1"/>
    </source>
</evidence>
<keyword evidence="2" id="KW-1185">Reference proteome</keyword>
<sequence length="83" mass="9171">MARFAEINRWQFALNLGRWDFAQKDGGKASGRGRHKCLAQLTARESPTALKQCAIPPFPGCRLTPLLRACPDFPQATNSRSGL</sequence>
<reference evidence="1 2" key="1">
    <citation type="submission" date="2014-09" db="EMBL/GenBank/DDBJ databases">
        <title>Genome sequencing of Methyloceanibacter caenitepidi Gela4.</title>
        <authorList>
            <person name="Takeuchi M."/>
            <person name="Susumu S."/>
            <person name="Kamagata Y."/>
            <person name="Oshima K."/>
            <person name="Hattori M."/>
            <person name="Iwasaki W."/>
        </authorList>
    </citation>
    <scope>NUCLEOTIDE SEQUENCE [LARGE SCALE GENOMIC DNA]</scope>
    <source>
        <strain evidence="1 2">Gela4</strain>
    </source>
</reference>
<gene>
    <name evidence="1" type="ORF">GL4_3263</name>
</gene>